<evidence type="ECO:0000313" key="3">
    <source>
        <dbReference type="WBParaSite" id="ECPE_0000014901-mRNA-1"/>
    </source>
</evidence>
<keyword evidence="2" id="KW-1185">Reference proteome</keyword>
<proteinExistence type="predicted"/>
<name>A0A182ZZL5_9TREM</name>
<organism evidence="3">
    <name type="scientific">Echinostoma caproni</name>
    <dbReference type="NCBI Taxonomy" id="27848"/>
    <lineage>
        <taxon>Eukaryota</taxon>
        <taxon>Metazoa</taxon>
        <taxon>Spiralia</taxon>
        <taxon>Lophotrochozoa</taxon>
        <taxon>Platyhelminthes</taxon>
        <taxon>Trematoda</taxon>
        <taxon>Digenea</taxon>
        <taxon>Plagiorchiida</taxon>
        <taxon>Echinostomata</taxon>
        <taxon>Echinostomatoidea</taxon>
        <taxon>Echinostomatidae</taxon>
        <taxon>Echinostoma</taxon>
    </lineage>
</organism>
<sequence length="70" mass="8359">MDTSIVILPEDKERITVVMDKADYIQKAKELLQNTNNYRRIDADYTTKLKNKINTTLKRLEEQKRSLHQH</sequence>
<dbReference type="EMBL" id="UZAN01000448">
    <property type="protein sequence ID" value="VDP19381.1"/>
    <property type="molecule type" value="Genomic_DNA"/>
</dbReference>
<reference evidence="1 2" key="2">
    <citation type="submission" date="2018-11" db="EMBL/GenBank/DDBJ databases">
        <authorList>
            <consortium name="Pathogen Informatics"/>
        </authorList>
    </citation>
    <scope>NUCLEOTIDE SEQUENCE [LARGE SCALE GENOMIC DNA]</scope>
    <source>
        <strain evidence="1 2">Egypt</strain>
    </source>
</reference>
<dbReference type="WBParaSite" id="ECPE_0000014901-mRNA-1">
    <property type="protein sequence ID" value="ECPE_0000014901-mRNA-1"/>
    <property type="gene ID" value="ECPE_0000014901"/>
</dbReference>
<dbReference type="AlphaFoldDB" id="A0A182ZZL5"/>
<dbReference type="Proteomes" id="UP000272942">
    <property type="component" value="Unassembled WGS sequence"/>
</dbReference>
<dbReference type="OrthoDB" id="6287939at2759"/>
<accession>A0A182ZZL5</accession>
<evidence type="ECO:0000313" key="2">
    <source>
        <dbReference type="Proteomes" id="UP000272942"/>
    </source>
</evidence>
<protein>
    <submittedName>
        <fullName evidence="3">Histidine kinase</fullName>
    </submittedName>
</protein>
<gene>
    <name evidence="1" type="ORF">ECPE_LOCUS150</name>
</gene>
<evidence type="ECO:0000313" key="1">
    <source>
        <dbReference type="EMBL" id="VDP19381.1"/>
    </source>
</evidence>
<reference evidence="3" key="1">
    <citation type="submission" date="2016-06" db="UniProtKB">
        <authorList>
            <consortium name="WormBaseParasite"/>
        </authorList>
    </citation>
    <scope>IDENTIFICATION</scope>
</reference>